<comment type="caution">
    <text evidence="2">The sequence shown here is derived from an EMBL/GenBank/DDBJ whole genome shotgun (WGS) entry which is preliminary data.</text>
</comment>
<accession>A0A4C1UUI6</accession>
<feature type="transmembrane region" description="Helical" evidence="1">
    <location>
        <begin position="62"/>
        <end position="85"/>
    </location>
</feature>
<keyword evidence="1" id="KW-0472">Membrane</keyword>
<dbReference type="Proteomes" id="UP000299102">
    <property type="component" value="Unassembled WGS sequence"/>
</dbReference>
<evidence type="ECO:0000313" key="2">
    <source>
        <dbReference type="EMBL" id="GBP29646.1"/>
    </source>
</evidence>
<dbReference type="AlphaFoldDB" id="A0A4C1UUI6"/>
<keyword evidence="1" id="KW-1133">Transmembrane helix</keyword>
<sequence length="86" mass="9542">MEYVMRRRVGHWNSHSSDATAEAVTSQRRAAKRGALAADRNRCPYTGSVLLMVAFSDFSDETANIIICHYAVIVIHVLVVAVPLVR</sequence>
<keyword evidence="1" id="KW-0812">Transmembrane</keyword>
<proteinExistence type="predicted"/>
<gene>
    <name evidence="2" type="ORF">EVAR_79195_1</name>
</gene>
<dbReference type="EMBL" id="BGZK01000222">
    <property type="protein sequence ID" value="GBP29646.1"/>
    <property type="molecule type" value="Genomic_DNA"/>
</dbReference>
<evidence type="ECO:0000313" key="3">
    <source>
        <dbReference type="Proteomes" id="UP000299102"/>
    </source>
</evidence>
<keyword evidence="3" id="KW-1185">Reference proteome</keyword>
<reference evidence="2 3" key="1">
    <citation type="journal article" date="2019" name="Commun. Biol.">
        <title>The bagworm genome reveals a unique fibroin gene that provides high tensile strength.</title>
        <authorList>
            <person name="Kono N."/>
            <person name="Nakamura H."/>
            <person name="Ohtoshi R."/>
            <person name="Tomita M."/>
            <person name="Numata K."/>
            <person name="Arakawa K."/>
        </authorList>
    </citation>
    <scope>NUCLEOTIDE SEQUENCE [LARGE SCALE GENOMIC DNA]</scope>
</reference>
<evidence type="ECO:0000256" key="1">
    <source>
        <dbReference type="SAM" id="Phobius"/>
    </source>
</evidence>
<protein>
    <submittedName>
        <fullName evidence="2">Uncharacterized protein</fullName>
    </submittedName>
</protein>
<organism evidence="2 3">
    <name type="scientific">Eumeta variegata</name>
    <name type="common">Bagworm moth</name>
    <name type="synonym">Eumeta japonica</name>
    <dbReference type="NCBI Taxonomy" id="151549"/>
    <lineage>
        <taxon>Eukaryota</taxon>
        <taxon>Metazoa</taxon>
        <taxon>Ecdysozoa</taxon>
        <taxon>Arthropoda</taxon>
        <taxon>Hexapoda</taxon>
        <taxon>Insecta</taxon>
        <taxon>Pterygota</taxon>
        <taxon>Neoptera</taxon>
        <taxon>Endopterygota</taxon>
        <taxon>Lepidoptera</taxon>
        <taxon>Glossata</taxon>
        <taxon>Ditrysia</taxon>
        <taxon>Tineoidea</taxon>
        <taxon>Psychidae</taxon>
        <taxon>Oiketicinae</taxon>
        <taxon>Eumeta</taxon>
    </lineage>
</organism>
<name>A0A4C1UUI6_EUMVA</name>